<feature type="transmembrane region" description="Helical" evidence="10">
    <location>
        <begin position="316"/>
        <end position="337"/>
    </location>
</feature>
<dbReference type="RefSeq" id="WP_344327096.1">
    <property type="nucleotide sequence ID" value="NZ_BAAAPY010000005.1"/>
</dbReference>
<feature type="transmembrane region" description="Helical" evidence="10">
    <location>
        <begin position="264"/>
        <end position="285"/>
    </location>
</feature>
<feature type="transmembrane region" description="Helical" evidence="10">
    <location>
        <begin position="30"/>
        <end position="48"/>
    </location>
</feature>
<evidence type="ECO:0000256" key="3">
    <source>
        <dbReference type="ARBA" id="ARBA00022449"/>
    </source>
</evidence>
<feature type="transmembrane region" description="Helical" evidence="10">
    <location>
        <begin position="617"/>
        <end position="634"/>
    </location>
</feature>
<accession>A0ABN2VZ88</accession>
<keyword evidence="4" id="KW-1003">Cell membrane</keyword>
<evidence type="ECO:0000259" key="11">
    <source>
        <dbReference type="Pfam" id="PF00361"/>
    </source>
</evidence>
<dbReference type="Pfam" id="PF00662">
    <property type="entry name" value="Proton_antipo_N"/>
    <property type="match status" value="1"/>
</dbReference>
<protein>
    <submittedName>
        <fullName evidence="16">DUF4040 family protein</fullName>
    </submittedName>
</protein>
<comment type="caution">
    <text evidence="16">The sequence shown here is derived from an EMBL/GenBank/DDBJ whole genome shotgun (WGS) entry which is preliminary data.</text>
</comment>
<gene>
    <name evidence="16" type="ORF">GCM10009821_17590</name>
</gene>
<evidence type="ECO:0000256" key="5">
    <source>
        <dbReference type="ARBA" id="ARBA00022692"/>
    </source>
</evidence>
<feature type="transmembrane region" description="Helical" evidence="10">
    <location>
        <begin position="104"/>
        <end position="122"/>
    </location>
</feature>
<feature type="transmembrane region" description="Helical" evidence="10">
    <location>
        <begin position="443"/>
        <end position="470"/>
    </location>
</feature>
<evidence type="ECO:0000256" key="6">
    <source>
        <dbReference type="ARBA" id="ARBA00022989"/>
    </source>
</evidence>
<feature type="domain" description="Na+/H+ antiporter MnhB subunit-related protein" evidence="13">
    <location>
        <begin position="780"/>
        <end position="895"/>
    </location>
</feature>
<dbReference type="NCBIfam" id="NF009290">
    <property type="entry name" value="PRK12650.1"/>
    <property type="match status" value="1"/>
</dbReference>
<feature type="transmembrane region" description="Helical" evidence="10">
    <location>
        <begin position="593"/>
        <end position="610"/>
    </location>
</feature>
<reference evidence="16 17" key="1">
    <citation type="journal article" date="2019" name="Int. J. Syst. Evol. Microbiol.">
        <title>The Global Catalogue of Microorganisms (GCM) 10K type strain sequencing project: providing services to taxonomists for standard genome sequencing and annotation.</title>
        <authorList>
            <consortium name="The Broad Institute Genomics Platform"/>
            <consortium name="The Broad Institute Genome Sequencing Center for Infectious Disease"/>
            <person name="Wu L."/>
            <person name="Ma J."/>
        </authorList>
    </citation>
    <scope>NUCLEOTIDE SEQUENCE [LARGE SCALE GENOMIC DNA]</scope>
    <source>
        <strain evidence="16 17">JCM 15749</strain>
    </source>
</reference>
<sequence length="924" mass="95592">MSLIALVAVAGALVALTPIIVRLAGTRTGWVMAVALAGLTGWLVAVWARTPNLEQSVPWISAIDVSLRLRLDGLGLLFGVIVLGIGALVMLYSAAYVTEKRPTSFYTLMILFAASMLVLVLADDLVVMFVAWEFTTLCSYLLILRSGPNARPPATRTLLVTAGGGLSLLAAVSLVIVTTGTTQLSVALTDDAWTDQPAFATAVAVLVAVAAFTKSAQFPFHAWLPDAMVAPAPVSAYLHAAAMVKAGIYLLLRFADAASHADVWPVLLVTVGVITTIMGGVFALQRTDVKELMAYSTVSQLGLLVAIIGVGGEYAMLAACLHVAAHALFKSAGFMYVGLVERRSGTRDIRELHGLGKAMPWTTAVVAAAMLSMAGIPPLLGFVSKELVLSSSFDAVEAGVGIALLAIVGISLAAVFTVAYSARVVVDSIGGEPMELRPVRGTVSMAVAMGASAAAGIVLGAGVPVIDALIRPAAAAAGAVPESEINDLALWHGVNVPLVISLAIIAVGVVLVVQRRRLDRALDRPLFPGTGVGAVEWLRTSVITGGRRVGDLTRYDAPAAHLAVPIGLVALVGLASLAVVAPDSLRPDVDRPVDKALLLVIIVGTIVAVASATRLGAVIAVGITGFAVALWYYVLGAADVALTQLLVEILTVVIIVMVLRRLPRTFAARRTGHRIASGVAAITAGVAATIATLVLTGAEGITPAGEYYLREAENETGGSNVVNTILVDFRALDTFGELVVLAIAGLAMAALLSARGRVGSKPPEIKHTALDDPVLNAVFLKTLAKVVVPLMVFGSAFALYRGHDAPGGGFISALIGAAAVCLIYLAAPSDRWTQRRLPYLVIAGAGVLLSAAVGLIGFVEGSYLRPIDLDPFGIKLSSALIFDLGVYLAVFGVILAAVTLIGGPDDDDPAAEADAQTDPEEAVR</sequence>
<dbReference type="InterPro" id="IPR007182">
    <property type="entry name" value="MnhB"/>
</dbReference>
<feature type="domain" description="NADH:quinone oxidoreductase/Mrp antiporter transmembrane" evidence="11">
    <location>
        <begin position="122"/>
        <end position="396"/>
    </location>
</feature>
<dbReference type="PANTHER" id="PTHR43373:SF1">
    <property type="entry name" value="NA(+)_H(+) ANTIPORTER SUBUNIT A"/>
    <property type="match status" value="1"/>
</dbReference>
<feature type="transmembrane region" description="Helical" evidence="10">
    <location>
        <begin position="562"/>
        <end position="581"/>
    </location>
</feature>
<feature type="transmembrane region" description="Helical" evidence="10">
    <location>
        <begin position="806"/>
        <end position="827"/>
    </location>
</feature>
<evidence type="ECO:0000256" key="9">
    <source>
        <dbReference type="RuleBase" id="RU000320"/>
    </source>
</evidence>
<dbReference type="InterPro" id="IPR050616">
    <property type="entry name" value="CPA3_Na-H_Antiporter_A"/>
</dbReference>
<evidence type="ECO:0000256" key="8">
    <source>
        <dbReference type="ARBA" id="ARBA00023136"/>
    </source>
</evidence>
<evidence type="ECO:0000313" key="17">
    <source>
        <dbReference type="Proteomes" id="UP001501480"/>
    </source>
</evidence>
<feature type="transmembrane region" description="Helical" evidence="10">
    <location>
        <begin position="640"/>
        <end position="659"/>
    </location>
</feature>
<feature type="transmembrane region" description="Helical" evidence="10">
    <location>
        <begin position="774"/>
        <end position="800"/>
    </location>
</feature>
<evidence type="ECO:0000259" key="14">
    <source>
        <dbReference type="Pfam" id="PF13244"/>
    </source>
</evidence>
<feature type="transmembrane region" description="Helical" evidence="10">
    <location>
        <begin position="679"/>
        <end position="698"/>
    </location>
</feature>
<feature type="transmembrane region" description="Helical" evidence="10">
    <location>
        <begin position="234"/>
        <end position="252"/>
    </location>
</feature>
<feature type="transmembrane region" description="Helical" evidence="10">
    <location>
        <begin position="157"/>
        <end position="177"/>
    </location>
</feature>
<evidence type="ECO:0000256" key="2">
    <source>
        <dbReference type="ARBA" id="ARBA00022448"/>
    </source>
</evidence>
<keyword evidence="3" id="KW-0050">Antiport</keyword>
<feature type="transmembrane region" description="Helical" evidence="10">
    <location>
        <begin position="879"/>
        <end position="901"/>
    </location>
</feature>
<dbReference type="Pfam" id="PF00361">
    <property type="entry name" value="Proton_antipo_M"/>
    <property type="match status" value="1"/>
</dbReference>
<dbReference type="InterPro" id="IPR001750">
    <property type="entry name" value="ND/Mrp_TM"/>
</dbReference>
<evidence type="ECO:0000259" key="15">
    <source>
        <dbReference type="Pfam" id="PF20501"/>
    </source>
</evidence>
<feature type="domain" description="NADH-Ubiquinone oxidoreductase (complex I) chain 5 N-terminal" evidence="12">
    <location>
        <begin position="60"/>
        <end position="100"/>
    </location>
</feature>
<dbReference type="EMBL" id="BAAAPY010000005">
    <property type="protein sequence ID" value="GAA2078257.1"/>
    <property type="molecule type" value="Genomic_DNA"/>
</dbReference>
<feature type="transmembrane region" description="Helical" evidence="10">
    <location>
        <begin position="128"/>
        <end position="145"/>
    </location>
</feature>
<feature type="transmembrane region" description="Helical" evidence="10">
    <location>
        <begin position="292"/>
        <end position="310"/>
    </location>
</feature>
<feature type="transmembrane region" description="Helical" evidence="10">
    <location>
        <begin position="735"/>
        <end position="754"/>
    </location>
</feature>
<dbReference type="Pfam" id="PF04039">
    <property type="entry name" value="MnhB"/>
    <property type="match status" value="1"/>
</dbReference>
<evidence type="ECO:0000313" key="16">
    <source>
        <dbReference type="EMBL" id="GAA2078257.1"/>
    </source>
</evidence>
<dbReference type="Proteomes" id="UP001501480">
    <property type="component" value="Unassembled WGS sequence"/>
</dbReference>
<dbReference type="InterPro" id="IPR046806">
    <property type="entry name" value="MrpA_C/MbhE"/>
</dbReference>
<keyword evidence="5 9" id="KW-0812">Transmembrane</keyword>
<comment type="subcellular location">
    <subcellularLocation>
        <location evidence="1">Cell membrane</location>
        <topology evidence="1">Multi-pass membrane protein</topology>
    </subcellularLocation>
    <subcellularLocation>
        <location evidence="9">Membrane</location>
        <topology evidence="9">Multi-pass membrane protein</topology>
    </subcellularLocation>
</comment>
<feature type="transmembrane region" description="Helical" evidence="10">
    <location>
        <begin position="839"/>
        <end position="859"/>
    </location>
</feature>
<feature type="transmembrane region" description="Helical" evidence="10">
    <location>
        <begin position="358"/>
        <end position="380"/>
    </location>
</feature>
<dbReference type="InterPro" id="IPR025383">
    <property type="entry name" value="MrpA_C/MbhD"/>
</dbReference>
<keyword evidence="6 10" id="KW-1133">Transmembrane helix</keyword>
<evidence type="ECO:0000256" key="4">
    <source>
        <dbReference type="ARBA" id="ARBA00022475"/>
    </source>
</evidence>
<feature type="domain" description="MrpA C-terminal/MbhD" evidence="14">
    <location>
        <begin position="599"/>
        <end position="664"/>
    </location>
</feature>
<proteinExistence type="predicted"/>
<dbReference type="PANTHER" id="PTHR43373">
    <property type="entry name" value="NA(+)/H(+) ANTIPORTER SUBUNIT"/>
    <property type="match status" value="1"/>
</dbReference>
<keyword evidence="8 10" id="KW-0472">Membrane</keyword>
<evidence type="ECO:0000256" key="1">
    <source>
        <dbReference type="ARBA" id="ARBA00004651"/>
    </source>
</evidence>
<feature type="domain" description="MrpA C-terminal/MbhE" evidence="15">
    <location>
        <begin position="677"/>
        <end position="753"/>
    </location>
</feature>
<feature type="transmembrane region" description="Helical" evidence="10">
    <location>
        <begin position="400"/>
        <end position="422"/>
    </location>
</feature>
<evidence type="ECO:0000256" key="7">
    <source>
        <dbReference type="ARBA" id="ARBA00023065"/>
    </source>
</evidence>
<name>A0ABN2VZ88_9ACTN</name>
<feature type="transmembrane region" description="Helical" evidence="10">
    <location>
        <begin position="6"/>
        <end position="23"/>
    </location>
</feature>
<dbReference type="Pfam" id="PF13244">
    <property type="entry name" value="MbhD"/>
    <property type="match status" value="1"/>
</dbReference>
<evidence type="ECO:0000259" key="12">
    <source>
        <dbReference type="Pfam" id="PF00662"/>
    </source>
</evidence>
<feature type="transmembrane region" description="Helical" evidence="10">
    <location>
        <begin position="74"/>
        <end position="97"/>
    </location>
</feature>
<keyword evidence="17" id="KW-1185">Reference proteome</keyword>
<dbReference type="Pfam" id="PF20501">
    <property type="entry name" value="MbhE"/>
    <property type="match status" value="1"/>
</dbReference>
<feature type="transmembrane region" description="Helical" evidence="10">
    <location>
        <begin position="490"/>
        <end position="513"/>
    </location>
</feature>
<dbReference type="InterPro" id="IPR001516">
    <property type="entry name" value="Proton_antipo_N"/>
</dbReference>
<evidence type="ECO:0000259" key="13">
    <source>
        <dbReference type="Pfam" id="PF04039"/>
    </source>
</evidence>
<organism evidence="16 17">
    <name type="scientific">Aeromicrobium halocynthiae</name>
    <dbReference type="NCBI Taxonomy" id="560557"/>
    <lineage>
        <taxon>Bacteria</taxon>
        <taxon>Bacillati</taxon>
        <taxon>Actinomycetota</taxon>
        <taxon>Actinomycetes</taxon>
        <taxon>Propionibacteriales</taxon>
        <taxon>Nocardioidaceae</taxon>
        <taxon>Aeromicrobium</taxon>
    </lineage>
</organism>
<evidence type="ECO:0000256" key="10">
    <source>
        <dbReference type="SAM" id="Phobius"/>
    </source>
</evidence>
<feature type="transmembrane region" description="Helical" evidence="10">
    <location>
        <begin position="197"/>
        <end position="213"/>
    </location>
</feature>
<keyword evidence="2" id="KW-0813">Transport</keyword>
<keyword evidence="7" id="KW-0406">Ion transport</keyword>
<dbReference type="PRINTS" id="PR01434">
    <property type="entry name" value="NADHDHGNASE5"/>
</dbReference>